<dbReference type="AlphaFoldDB" id="A0A848JBE3"/>
<dbReference type="RefSeq" id="WP_169684706.1">
    <property type="nucleotide sequence ID" value="NZ_JABBNU010000012.1"/>
</dbReference>
<protein>
    <submittedName>
        <fullName evidence="1">Uncharacterized protein</fullName>
    </submittedName>
</protein>
<proteinExistence type="predicted"/>
<organism evidence="1 2">
    <name type="scientific">Marinigracilibium pacificum</name>
    <dbReference type="NCBI Taxonomy" id="2729599"/>
    <lineage>
        <taxon>Bacteria</taxon>
        <taxon>Pseudomonadati</taxon>
        <taxon>Bacteroidota</taxon>
        <taxon>Cytophagia</taxon>
        <taxon>Cytophagales</taxon>
        <taxon>Flammeovirgaceae</taxon>
        <taxon>Marinigracilibium</taxon>
    </lineage>
</organism>
<dbReference type="Proteomes" id="UP000559010">
    <property type="component" value="Unassembled WGS sequence"/>
</dbReference>
<comment type="caution">
    <text evidence="1">The sequence shown here is derived from an EMBL/GenBank/DDBJ whole genome shotgun (WGS) entry which is preliminary data.</text>
</comment>
<sequence length="173" mass="20331">MKKIRIIISFIVLLGSCQCDDIFPEPNTGLPPISDTGENFIAFMLNEEVFYVNGTNFISDYRMDGRPYYLMIFSKEDFNRRHVKQYFTMQFYNDISQGDSILLINNQDIEIEFNNAYPLPDVIYYNENIVDGYVKFSKVDHESTIISGTFEMTLEKDGYENLEITEGRFDFKY</sequence>
<dbReference type="EMBL" id="JABBNU010000012">
    <property type="protein sequence ID" value="NMM50342.1"/>
    <property type="molecule type" value="Genomic_DNA"/>
</dbReference>
<accession>A0A848JBE3</accession>
<reference evidence="1 2" key="1">
    <citation type="submission" date="2020-04" db="EMBL/GenBank/DDBJ databases">
        <title>Flammeovirgaceae bacterium KN852 isolated from deep sea.</title>
        <authorList>
            <person name="Zhang D.-C."/>
        </authorList>
    </citation>
    <scope>NUCLEOTIDE SEQUENCE [LARGE SCALE GENOMIC DNA]</scope>
    <source>
        <strain evidence="1 2">KN852</strain>
    </source>
</reference>
<gene>
    <name evidence="1" type="ORF">HH304_18175</name>
</gene>
<name>A0A848JBE3_9BACT</name>
<evidence type="ECO:0000313" key="1">
    <source>
        <dbReference type="EMBL" id="NMM50342.1"/>
    </source>
</evidence>
<keyword evidence="2" id="KW-1185">Reference proteome</keyword>
<evidence type="ECO:0000313" key="2">
    <source>
        <dbReference type="Proteomes" id="UP000559010"/>
    </source>
</evidence>
<dbReference type="PROSITE" id="PS51257">
    <property type="entry name" value="PROKAR_LIPOPROTEIN"/>
    <property type="match status" value="1"/>
</dbReference>